<gene>
    <name evidence="2" type="primary">LOC106179389</name>
</gene>
<dbReference type="InParanoid" id="A0A1S3K7I5"/>
<protein>
    <submittedName>
        <fullName evidence="2">Uncharacterized protein LOC106179389</fullName>
    </submittedName>
</protein>
<sequence>MDSNMAETNVTGLEEAYQSAEHQAPGQITETKESYYHALDTVVDRASLSDAILNFCGGHRLQLLEKTTKEDIEASTTTKTRNRRDLFDRFSAYAKKRLNSIKSRLGGGVSTATFGGHPPPPPPRNLGVAVQIDNAYDPHDPYLGGGHKDPYTPVHSGPKDPYKGDGHVDPYDPHHGGYPPKSGGPCFEQSACKVKEGCTVKTERTCADYGWFFGNRGGIGRRRYLSDPKCLRWRYADVKDCVNVNKCEKICT</sequence>
<dbReference type="RefSeq" id="XP_013418457.1">
    <property type="nucleotide sequence ID" value="XM_013563003.1"/>
</dbReference>
<name>A0A1S3K7I5_LINAN</name>
<organism evidence="1 2">
    <name type="scientific">Lingula anatina</name>
    <name type="common">Brachiopod</name>
    <name type="synonym">Lingula unguis</name>
    <dbReference type="NCBI Taxonomy" id="7574"/>
    <lineage>
        <taxon>Eukaryota</taxon>
        <taxon>Metazoa</taxon>
        <taxon>Spiralia</taxon>
        <taxon>Lophotrochozoa</taxon>
        <taxon>Brachiopoda</taxon>
        <taxon>Linguliformea</taxon>
        <taxon>Lingulata</taxon>
        <taxon>Lingulida</taxon>
        <taxon>Linguloidea</taxon>
        <taxon>Lingulidae</taxon>
        <taxon>Lingula</taxon>
    </lineage>
</organism>
<evidence type="ECO:0000313" key="2">
    <source>
        <dbReference type="RefSeq" id="XP_013418457.1"/>
    </source>
</evidence>
<dbReference type="AlphaFoldDB" id="A0A1S3K7I5"/>
<reference evidence="2" key="1">
    <citation type="submission" date="2025-08" db="UniProtKB">
        <authorList>
            <consortium name="RefSeq"/>
        </authorList>
    </citation>
    <scope>IDENTIFICATION</scope>
    <source>
        <tissue evidence="2">Gonads</tissue>
    </source>
</reference>
<evidence type="ECO:0000313" key="1">
    <source>
        <dbReference type="Proteomes" id="UP000085678"/>
    </source>
</evidence>
<accession>A0A1S3K7I5</accession>
<keyword evidence="1" id="KW-1185">Reference proteome</keyword>
<dbReference type="KEGG" id="lak:106179389"/>
<dbReference type="GeneID" id="106179389"/>
<proteinExistence type="predicted"/>
<dbReference type="Proteomes" id="UP000085678">
    <property type="component" value="Unplaced"/>
</dbReference>